<dbReference type="InterPro" id="IPR004107">
    <property type="entry name" value="Integrase_SAM-like_N"/>
</dbReference>
<reference evidence="3 4" key="1">
    <citation type="submission" date="2019-01" db="EMBL/GenBank/DDBJ databases">
        <title>Complete genome of a denitifying bacterium Halomons sp. BC-M4-5.</title>
        <authorList>
            <person name="Wang L."/>
            <person name="Shao Z."/>
        </authorList>
    </citation>
    <scope>NUCLEOTIDE SEQUENCE [LARGE SCALE GENOMIC DNA]</scope>
    <source>
        <strain evidence="3 4">BC-M4-5</strain>
    </source>
</reference>
<organism evidence="3 4">
    <name type="scientific">Billgrantia tianxiuensis</name>
    <dbReference type="NCBI Taxonomy" id="2497861"/>
    <lineage>
        <taxon>Bacteria</taxon>
        <taxon>Pseudomonadati</taxon>
        <taxon>Pseudomonadota</taxon>
        <taxon>Gammaproteobacteria</taxon>
        <taxon>Oceanospirillales</taxon>
        <taxon>Halomonadaceae</taxon>
        <taxon>Billgrantia</taxon>
    </lineage>
</organism>
<evidence type="ECO:0000259" key="2">
    <source>
        <dbReference type="Pfam" id="PF13495"/>
    </source>
</evidence>
<evidence type="ECO:0000256" key="1">
    <source>
        <dbReference type="ARBA" id="ARBA00023125"/>
    </source>
</evidence>
<gene>
    <name evidence="3" type="ORF">EKK97_06555</name>
</gene>
<feature type="domain" description="Integrase SAM-like N-terminal" evidence="2">
    <location>
        <begin position="18"/>
        <end position="51"/>
    </location>
</feature>
<keyword evidence="1" id="KW-0238">DNA-binding</keyword>
<evidence type="ECO:0000313" key="3">
    <source>
        <dbReference type="EMBL" id="QHC49342.1"/>
    </source>
</evidence>
<dbReference type="Pfam" id="PF13495">
    <property type="entry name" value="Phage_int_SAM_4"/>
    <property type="match status" value="1"/>
</dbReference>
<dbReference type="RefSeq" id="WP_159550474.1">
    <property type="nucleotide sequence ID" value="NZ_CP035042.1"/>
</dbReference>
<dbReference type="Proteomes" id="UP000464013">
    <property type="component" value="Chromosome"/>
</dbReference>
<evidence type="ECO:0000313" key="4">
    <source>
        <dbReference type="Proteomes" id="UP000464013"/>
    </source>
</evidence>
<dbReference type="GO" id="GO:0015074">
    <property type="term" value="P:DNA integration"/>
    <property type="evidence" value="ECO:0007669"/>
    <property type="project" value="InterPro"/>
</dbReference>
<keyword evidence="4" id="KW-1185">Reference proteome</keyword>
<accession>A0A6I6SIM0</accession>
<dbReference type="Gene3D" id="1.10.150.130">
    <property type="match status" value="1"/>
</dbReference>
<proteinExistence type="predicted"/>
<dbReference type="EMBL" id="CP035042">
    <property type="protein sequence ID" value="QHC49342.1"/>
    <property type="molecule type" value="Genomic_DNA"/>
</dbReference>
<dbReference type="GO" id="GO:0003677">
    <property type="term" value="F:DNA binding"/>
    <property type="evidence" value="ECO:0007669"/>
    <property type="project" value="UniProtKB-KW"/>
</dbReference>
<protein>
    <recommendedName>
        <fullName evidence="2">Integrase SAM-like N-terminal domain-containing protein</fullName>
    </recommendedName>
</protein>
<dbReference type="AlphaFoldDB" id="A0A6I6SIM0"/>
<dbReference type="InterPro" id="IPR010998">
    <property type="entry name" value="Integrase_recombinase_N"/>
</dbReference>
<dbReference type="OrthoDB" id="9801717at2"/>
<sequence>MIYNFLSSHKTSCIMLVRHPAIIASSEVRAFLEPLAVERHVAAATQNQALKLG</sequence>
<dbReference type="KEGG" id="htx:EKK97_06555"/>
<name>A0A6I6SIM0_9GAMM</name>